<dbReference type="RefSeq" id="WP_197316607.1">
    <property type="nucleotide sequence ID" value="NZ_JADZSC010000001.1"/>
</dbReference>
<keyword evidence="10" id="KW-0479">Metal-binding</keyword>
<evidence type="ECO:0000259" key="20">
    <source>
        <dbReference type="Pfam" id="PF08245"/>
    </source>
</evidence>
<evidence type="ECO:0000313" key="21">
    <source>
        <dbReference type="EMBL" id="MBH0230037.1"/>
    </source>
</evidence>
<evidence type="ECO:0000256" key="11">
    <source>
        <dbReference type="ARBA" id="ARBA00022741"/>
    </source>
</evidence>
<dbReference type="GO" id="GO:0008841">
    <property type="term" value="F:dihydrofolate synthase activity"/>
    <property type="evidence" value="ECO:0007669"/>
    <property type="project" value="UniProtKB-EC"/>
</dbReference>
<evidence type="ECO:0000256" key="14">
    <source>
        <dbReference type="ARBA" id="ARBA00022909"/>
    </source>
</evidence>
<comment type="cofactor">
    <cofactor evidence="1">
        <name>Mg(2+)</name>
        <dbReference type="ChEBI" id="CHEBI:18420"/>
    </cofactor>
</comment>
<dbReference type="FunFam" id="3.40.1190.10:FF:000004">
    <property type="entry name" value="Dihydrofolate synthase/folylpolyglutamate synthase"/>
    <property type="match status" value="1"/>
</dbReference>
<dbReference type="PANTHER" id="PTHR11136:SF0">
    <property type="entry name" value="DIHYDROFOLATE SYNTHETASE-RELATED"/>
    <property type="match status" value="1"/>
</dbReference>
<comment type="similarity">
    <text evidence="4 18">Belongs to the folylpolyglutamate synthase family.</text>
</comment>
<dbReference type="Pfam" id="PF02875">
    <property type="entry name" value="Mur_ligase_C"/>
    <property type="match status" value="1"/>
</dbReference>
<proteinExistence type="inferred from homology"/>
<keyword evidence="14" id="KW-0289">Folate biosynthesis</keyword>
<dbReference type="GO" id="GO:0005737">
    <property type="term" value="C:cytoplasm"/>
    <property type="evidence" value="ECO:0007669"/>
    <property type="project" value="TreeGrafter"/>
</dbReference>
<dbReference type="InterPro" id="IPR036615">
    <property type="entry name" value="Mur_ligase_C_dom_sf"/>
</dbReference>
<keyword evidence="11 18" id="KW-0547">Nucleotide-binding</keyword>
<dbReference type="SUPFAM" id="SSF53244">
    <property type="entry name" value="MurD-like peptide ligases, peptide-binding domain"/>
    <property type="match status" value="1"/>
</dbReference>
<evidence type="ECO:0000256" key="13">
    <source>
        <dbReference type="ARBA" id="ARBA00022842"/>
    </source>
</evidence>
<dbReference type="PANTHER" id="PTHR11136">
    <property type="entry name" value="FOLYLPOLYGLUTAMATE SYNTHASE-RELATED"/>
    <property type="match status" value="1"/>
</dbReference>
<comment type="pathway">
    <text evidence="3">Cofactor biosynthesis; tetrahydrofolylpolyglutamate biosynthesis.</text>
</comment>
<keyword evidence="22" id="KW-1185">Reference proteome</keyword>
<dbReference type="GO" id="GO:0046872">
    <property type="term" value="F:metal ion binding"/>
    <property type="evidence" value="ECO:0007669"/>
    <property type="project" value="UniProtKB-KW"/>
</dbReference>
<evidence type="ECO:0000256" key="3">
    <source>
        <dbReference type="ARBA" id="ARBA00005150"/>
    </source>
</evidence>
<evidence type="ECO:0000256" key="5">
    <source>
        <dbReference type="ARBA" id="ARBA00011245"/>
    </source>
</evidence>
<dbReference type="InterPro" id="IPR013221">
    <property type="entry name" value="Mur_ligase_cen"/>
</dbReference>
<comment type="caution">
    <text evidence="21">The sequence shown here is derived from an EMBL/GenBank/DDBJ whole genome shotgun (WGS) entry which is preliminary data.</text>
</comment>
<dbReference type="AlphaFoldDB" id="A0A931MUS0"/>
<sequence length="429" mass="48502">MVNYQEALDWIHSREKFKVKPGLKRMDWMLARLGNPHKNLNAVHIAGTNGKGSTLSFLRHLLQEQGYSIGAFTSPYITRFNERISVDGYEISDEDLADLVGVIRPIAEELKKTPLGEPTEFEIITTIAMLHFSRLELDFVLIETGLGGRYDSTNVITPLLSIITNVGLDHINILGSTHAEIAGEKAGIIKKDTPVITGVKRRDALKVIAHEAEGLNAPLLCFGDDFNAQHIREEKGMEIFIFTNSVHRSGELKTRMRGTHQVENAALAVQACEVLYDLGYYMDRKRYDTALYKTSWPARFETVRDKPLTIIDGAHNVEGTQALVKTVQRHFANRKLTLVYAALEDKPVEKMMGMLDEIADSIYFTTFDFPRSLKAEQLQEYSSVKNSHVYTDYKEAIQQASAHAEREEVILITGSLYFISLVRDYFELV</sequence>
<accession>A0A931MUS0</accession>
<feature type="domain" description="Mur ligase C-terminal" evidence="19">
    <location>
        <begin position="299"/>
        <end position="415"/>
    </location>
</feature>
<evidence type="ECO:0000256" key="12">
    <source>
        <dbReference type="ARBA" id="ARBA00022840"/>
    </source>
</evidence>
<dbReference type="SUPFAM" id="SSF53623">
    <property type="entry name" value="MurD-like peptide ligases, catalytic domain"/>
    <property type="match status" value="1"/>
</dbReference>
<dbReference type="InterPro" id="IPR004101">
    <property type="entry name" value="Mur_ligase_C"/>
</dbReference>
<evidence type="ECO:0000256" key="10">
    <source>
        <dbReference type="ARBA" id="ARBA00022723"/>
    </source>
</evidence>
<dbReference type="Gene3D" id="3.90.190.20">
    <property type="entry name" value="Mur ligase, C-terminal domain"/>
    <property type="match status" value="1"/>
</dbReference>
<evidence type="ECO:0000256" key="16">
    <source>
        <dbReference type="ARBA" id="ARBA00047493"/>
    </source>
</evidence>
<protein>
    <recommendedName>
        <fullName evidence="8">Dihydrofolate synthase/folylpolyglutamate synthase</fullName>
        <ecNumber evidence="6">6.3.2.12</ecNumber>
        <ecNumber evidence="7">6.3.2.17</ecNumber>
    </recommendedName>
    <alternativeName>
        <fullName evidence="15">Tetrahydrofolylpolyglutamate synthase</fullName>
    </alternativeName>
</protein>
<dbReference type="EC" id="6.3.2.12" evidence="6"/>
<comment type="catalytic activity">
    <reaction evidence="17">
        <text>7,8-dihydropteroate + L-glutamate + ATP = 7,8-dihydrofolate + ADP + phosphate + H(+)</text>
        <dbReference type="Rhea" id="RHEA:23584"/>
        <dbReference type="ChEBI" id="CHEBI:15378"/>
        <dbReference type="ChEBI" id="CHEBI:17839"/>
        <dbReference type="ChEBI" id="CHEBI:29985"/>
        <dbReference type="ChEBI" id="CHEBI:30616"/>
        <dbReference type="ChEBI" id="CHEBI:43474"/>
        <dbReference type="ChEBI" id="CHEBI:57451"/>
        <dbReference type="ChEBI" id="CHEBI:456216"/>
        <dbReference type="EC" id="6.3.2.12"/>
    </reaction>
</comment>
<evidence type="ECO:0000256" key="17">
    <source>
        <dbReference type="ARBA" id="ARBA00049161"/>
    </source>
</evidence>
<comment type="pathway">
    <text evidence="2">Cofactor biosynthesis; tetrahydrofolate biosynthesis; 7,8-dihydrofolate from 2-amino-4-hydroxy-6-hydroxymethyl-7,8-dihydropteridine diphosphate and 4-aminobenzoate: step 2/2.</text>
</comment>
<dbReference type="GO" id="GO:0005524">
    <property type="term" value="F:ATP binding"/>
    <property type="evidence" value="ECO:0007669"/>
    <property type="project" value="UniProtKB-KW"/>
</dbReference>
<keyword evidence="13" id="KW-0460">Magnesium</keyword>
<evidence type="ECO:0000259" key="19">
    <source>
        <dbReference type="Pfam" id="PF02875"/>
    </source>
</evidence>
<dbReference type="EMBL" id="JADZSC010000001">
    <property type="protein sequence ID" value="MBH0230037.1"/>
    <property type="molecule type" value="Genomic_DNA"/>
</dbReference>
<evidence type="ECO:0000256" key="6">
    <source>
        <dbReference type="ARBA" id="ARBA00013023"/>
    </source>
</evidence>
<dbReference type="GO" id="GO:0004326">
    <property type="term" value="F:tetrahydrofolylpolyglutamate synthase activity"/>
    <property type="evidence" value="ECO:0007669"/>
    <property type="project" value="UniProtKB-EC"/>
</dbReference>
<name>A0A931MUS0_9BACI</name>
<evidence type="ECO:0000256" key="1">
    <source>
        <dbReference type="ARBA" id="ARBA00001946"/>
    </source>
</evidence>
<dbReference type="GO" id="GO:0046656">
    <property type="term" value="P:folic acid biosynthetic process"/>
    <property type="evidence" value="ECO:0007669"/>
    <property type="project" value="UniProtKB-KW"/>
</dbReference>
<evidence type="ECO:0000313" key="22">
    <source>
        <dbReference type="Proteomes" id="UP000614490"/>
    </source>
</evidence>
<keyword evidence="12 18" id="KW-0067">ATP-binding</keyword>
<feature type="domain" description="Mur ligase central" evidence="20">
    <location>
        <begin position="45"/>
        <end position="271"/>
    </location>
</feature>
<dbReference type="InterPro" id="IPR018109">
    <property type="entry name" value="Folylpolyglutamate_synth_CS"/>
</dbReference>
<evidence type="ECO:0000256" key="7">
    <source>
        <dbReference type="ARBA" id="ARBA00013025"/>
    </source>
</evidence>
<evidence type="ECO:0000256" key="15">
    <source>
        <dbReference type="ARBA" id="ARBA00030592"/>
    </source>
</evidence>
<evidence type="ECO:0000256" key="4">
    <source>
        <dbReference type="ARBA" id="ARBA00008276"/>
    </source>
</evidence>
<evidence type="ECO:0000256" key="8">
    <source>
        <dbReference type="ARBA" id="ARBA00019357"/>
    </source>
</evidence>
<comment type="subunit">
    <text evidence="5">Monomer.</text>
</comment>
<evidence type="ECO:0000256" key="18">
    <source>
        <dbReference type="PIRNR" id="PIRNR001563"/>
    </source>
</evidence>
<dbReference type="InterPro" id="IPR001645">
    <property type="entry name" value="Folylpolyglutamate_synth"/>
</dbReference>
<dbReference type="NCBIfam" id="TIGR01499">
    <property type="entry name" value="folC"/>
    <property type="match status" value="1"/>
</dbReference>
<dbReference type="EC" id="6.3.2.17" evidence="7"/>
<comment type="catalytic activity">
    <reaction evidence="16">
        <text>(6S)-5,6,7,8-tetrahydrofolyl-(gamma-L-Glu)(n) + L-glutamate + ATP = (6S)-5,6,7,8-tetrahydrofolyl-(gamma-L-Glu)(n+1) + ADP + phosphate + H(+)</text>
        <dbReference type="Rhea" id="RHEA:10580"/>
        <dbReference type="Rhea" id="RHEA-COMP:14738"/>
        <dbReference type="Rhea" id="RHEA-COMP:14740"/>
        <dbReference type="ChEBI" id="CHEBI:15378"/>
        <dbReference type="ChEBI" id="CHEBI:29985"/>
        <dbReference type="ChEBI" id="CHEBI:30616"/>
        <dbReference type="ChEBI" id="CHEBI:43474"/>
        <dbReference type="ChEBI" id="CHEBI:141005"/>
        <dbReference type="ChEBI" id="CHEBI:456216"/>
        <dbReference type="EC" id="6.3.2.17"/>
    </reaction>
</comment>
<dbReference type="Pfam" id="PF08245">
    <property type="entry name" value="Mur_ligase_M"/>
    <property type="match status" value="1"/>
</dbReference>
<dbReference type="InterPro" id="IPR036565">
    <property type="entry name" value="Mur-like_cat_sf"/>
</dbReference>
<dbReference type="Proteomes" id="UP000614490">
    <property type="component" value="Unassembled WGS sequence"/>
</dbReference>
<gene>
    <name evidence="21" type="ORF">H0267_07385</name>
</gene>
<reference evidence="21 22" key="1">
    <citation type="journal article" date="2005" name="Int. J. Syst. Evol. Microbiol.">
        <title>Halobacillus yeomjeoni sp. nov., isolated from a marine solar saltern in Korea.</title>
        <authorList>
            <person name="Yoon J.H."/>
            <person name="Kang S.J."/>
            <person name="Lee C.H."/>
            <person name="Oh H.W."/>
            <person name="Oh T.K."/>
        </authorList>
    </citation>
    <scope>NUCLEOTIDE SEQUENCE [LARGE SCALE GENOMIC DNA]</scope>
    <source>
        <strain evidence="21 22">KCTC 3957</strain>
    </source>
</reference>
<dbReference type="PIRSF" id="PIRSF001563">
    <property type="entry name" value="Folylpolyglu_synth"/>
    <property type="match status" value="1"/>
</dbReference>
<dbReference type="PROSITE" id="PS01012">
    <property type="entry name" value="FOLYLPOLYGLU_SYNT_2"/>
    <property type="match status" value="1"/>
</dbReference>
<keyword evidence="9 18" id="KW-0436">Ligase</keyword>
<organism evidence="21 22">
    <name type="scientific">Halobacillus yeomjeoni</name>
    <dbReference type="NCBI Taxonomy" id="311194"/>
    <lineage>
        <taxon>Bacteria</taxon>
        <taxon>Bacillati</taxon>
        <taxon>Bacillota</taxon>
        <taxon>Bacilli</taxon>
        <taxon>Bacillales</taxon>
        <taxon>Bacillaceae</taxon>
        <taxon>Halobacillus</taxon>
    </lineage>
</organism>
<evidence type="ECO:0000256" key="2">
    <source>
        <dbReference type="ARBA" id="ARBA00004799"/>
    </source>
</evidence>
<dbReference type="PROSITE" id="PS01011">
    <property type="entry name" value="FOLYLPOLYGLU_SYNT_1"/>
    <property type="match status" value="1"/>
</dbReference>
<dbReference type="Gene3D" id="3.40.1190.10">
    <property type="entry name" value="Mur-like, catalytic domain"/>
    <property type="match status" value="1"/>
</dbReference>
<evidence type="ECO:0000256" key="9">
    <source>
        <dbReference type="ARBA" id="ARBA00022598"/>
    </source>
</evidence>